<protein>
    <recommendedName>
        <fullName evidence="3">HTH psq-type domain-containing protein</fullName>
    </recommendedName>
</protein>
<reference evidence="1 2" key="1">
    <citation type="submission" date="2022-05" db="EMBL/GenBank/DDBJ databases">
        <title>A multi-omics perspective on studying reproductive biology in Daphnia sinensis.</title>
        <authorList>
            <person name="Jia J."/>
        </authorList>
    </citation>
    <scope>NUCLEOTIDE SEQUENCE [LARGE SCALE GENOMIC DNA]</scope>
    <source>
        <strain evidence="1 2">WSL</strain>
    </source>
</reference>
<dbReference type="EMBL" id="WJBH02000008">
    <property type="protein sequence ID" value="KAI9555000.1"/>
    <property type="molecule type" value="Genomic_DNA"/>
</dbReference>
<gene>
    <name evidence="1" type="ORF">GHT06_020291</name>
</gene>
<dbReference type="AlphaFoldDB" id="A0AAD5PTV5"/>
<evidence type="ECO:0000313" key="1">
    <source>
        <dbReference type="EMBL" id="KAI9555000.1"/>
    </source>
</evidence>
<keyword evidence="2" id="KW-1185">Reference proteome</keyword>
<dbReference type="Proteomes" id="UP000820818">
    <property type="component" value="Linkage Group LG8"/>
</dbReference>
<evidence type="ECO:0008006" key="3">
    <source>
        <dbReference type="Google" id="ProtNLM"/>
    </source>
</evidence>
<name>A0AAD5PTV5_9CRUS</name>
<proteinExistence type="predicted"/>
<organism evidence="1 2">
    <name type="scientific">Daphnia sinensis</name>
    <dbReference type="NCBI Taxonomy" id="1820382"/>
    <lineage>
        <taxon>Eukaryota</taxon>
        <taxon>Metazoa</taxon>
        <taxon>Ecdysozoa</taxon>
        <taxon>Arthropoda</taxon>
        <taxon>Crustacea</taxon>
        <taxon>Branchiopoda</taxon>
        <taxon>Diplostraca</taxon>
        <taxon>Cladocera</taxon>
        <taxon>Anomopoda</taxon>
        <taxon>Daphniidae</taxon>
        <taxon>Daphnia</taxon>
        <taxon>Daphnia similis group</taxon>
    </lineage>
</organism>
<sequence length="156" mass="18180">MRNYVRKTDRGKTPSEVIERAIDVVLTEERGITEVGELFQIPRRSLARYVDKKKNELSSKQKYGYAKIRQVFTDEEETILVKFLHRAADIYFGLSPLDVRKLAFQLATKMNIKTPLSWNAKCIFCRLGNQRLPPWQEHRLSTDTTATPFLTITRDC</sequence>
<evidence type="ECO:0000313" key="2">
    <source>
        <dbReference type="Proteomes" id="UP000820818"/>
    </source>
</evidence>
<accession>A0AAD5PTV5</accession>
<comment type="caution">
    <text evidence="1">The sequence shown here is derived from an EMBL/GenBank/DDBJ whole genome shotgun (WGS) entry which is preliminary data.</text>
</comment>